<evidence type="ECO:0000313" key="3">
    <source>
        <dbReference type="EMBL" id="BCJ88572.1"/>
    </source>
</evidence>
<reference evidence="3 4" key="1">
    <citation type="submission" date="2020-08" db="EMBL/GenBank/DDBJ databases">
        <title>Complete Genome Sequence of Effusibacillus dendaii Strain skT53, Isolated from Farmland soil.</title>
        <authorList>
            <person name="Konishi T."/>
            <person name="Kawasaki H."/>
        </authorList>
    </citation>
    <scope>NUCLEOTIDE SEQUENCE [LARGE SCALE GENOMIC DNA]</scope>
    <source>
        <strain evidence="4">skT53</strain>
    </source>
</reference>
<evidence type="ECO:0000259" key="2">
    <source>
        <dbReference type="PROSITE" id="PS50113"/>
    </source>
</evidence>
<gene>
    <name evidence="3" type="ORF">skT53_35570</name>
</gene>
<dbReference type="KEGG" id="eff:skT53_35570"/>
<feature type="coiled-coil region" evidence="1">
    <location>
        <begin position="38"/>
        <end position="65"/>
    </location>
</feature>
<keyword evidence="1" id="KW-0175">Coiled coil</keyword>
<keyword evidence="4" id="KW-1185">Reference proteome</keyword>
<dbReference type="Proteomes" id="UP000593802">
    <property type="component" value="Chromosome"/>
</dbReference>
<dbReference type="InterPro" id="IPR000700">
    <property type="entry name" value="PAS-assoc_C"/>
</dbReference>
<organism evidence="3 4">
    <name type="scientific">Effusibacillus dendaii</name>
    <dbReference type="NCBI Taxonomy" id="2743772"/>
    <lineage>
        <taxon>Bacteria</taxon>
        <taxon>Bacillati</taxon>
        <taxon>Bacillota</taxon>
        <taxon>Bacilli</taxon>
        <taxon>Bacillales</taxon>
        <taxon>Alicyclobacillaceae</taxon>
        <taxon>Effusibacillus</taxon>
    </lineage>
</organism>
<feature type="domain" description="PAC" evidence="2">
    <location>
        <begin position="1"/>
        <end position="47"/>
    </location>
</feature>
<dbReference type="EMBL" id="AP023366">
    <property type="protein sequence ID" value="BCJ88572.1"/>
    <property type="molecule type" value="Genomic_DNA"/>
</dbReference>
<name>A0A7I8DGU5_9BACL</name>
<evidence type="ECO:0000256" key="1">
    <source>
        <dbReference type="SAM" id="Coils"/>
    </source>
</evidence>
<sequence>MIQETKFGKRVMATGNPIFDSEGNIKRVVCNSRDITELLTLKEQLKEIEAQVERYRSELLELRENVTDIPGLITKSEVMKRTVNLIHKLGKVDSTVLIQGQFNGQRS</sequence>
<protein>
    <recommendedName>
        <fullName evidence="2">PAC domain-containing protein</fullName>
    </recommendedName>
</protein>
<proteinExistence type="predicted"/>
<dbReference type="AlphaFoldDB" id="A0A7I8DGU5"/>
<dbReference type="PROSITE" id="PS50113">
    <property type="entry name" value="PAC"/>
    <property type="match status" value="1"/>
</dbReference>
<evidence type="ECO:0000313" key="4">
    <source>
        <dbReference type="Proteomes" id="UP000593802"/>
    </source>
</evidence>
<accession>A0A7I8DGU5</accession>
<dbReference type="Gene3D" id="3.30.450.20">
    <property type="entry name" value="PAS domain"/>
    <property type="match status" value="1"/>
</dbReference>